<gene>
    <name evidence="2" type="primary">CR847511.1</name>
</gene>
<evidence type="ECO:0000256" key="1">
    <source>
        <dbReference type="SAM" id="Phobius"/>
    </source>
</evidence>
<reference evidence="2" key="2">
    <citation type="submission" date="2016-06" db="EMBL/GenBank/DDBJ databases">
        <title>The genome of a short-lived fish provides insights into sex chromosome evolution and the genetic control of aging.</title>
        <authorList>
            <person name="Reichwald K."/>
            <person name="Felder M."/>
            <person name="Petzold A."/>
            <person name="Koch P."/>
            <person name="Groth M."/>
            <person name="Platzer M."/>
        </authorList>
    </citation>
    <scope>NUCLEOTIDE SEQUENCE</scope>
    <source>
        <tissue evidence="2">Brain</tissue>
    </source>
</reference>
<organism evidence="2">
    <name type="scientific">Nothobranchius pienaari</name>
    <dbReference type="NCBI Taxonomy" id="704102"/>
    <lineage>
        <taxon>Eukaryota</taxon>
        <taxon>Metazoa</taxon>
        <taxon>Chordata</taxon>
        <taxon>Craniata</taxon>
        <taxon>Vertebrata</taxon>
        <taxon>Euteleostomi</taxon>
        <taxon>Actinopterygii</taxon>
        <taxon>Neopterygii</taxon>
        <taxon>Teleostei</taxon>
        <taxon>Neoteleostei</taxon>
        <taxon>Acanthomorphata</taxon>
        <taxon>Ovalentaria</taxon>
        <taxon>Atherinomorphae</taxon>
        <taxon>Cyprinodontiformes</taxon>
        <taxon>Nothobranchiidae</taxon>
        <taxon>Nothobranchius</taxon>
    </lineage>
</organism>
<feature type="non-terminal residue" evidence="2">
    <location>
        <position position="1"/>
    </location>
</feature>
<accession>A0A1A8P780</accession>
<proteinExistence type="predicted"/>
<dbReference type="EMBL" id="HAEG01006595">
    <property type="protein sequence ID" value="SBR77131.1"/>
    <property type="molecule type" value="Transcribed_RNA"/>
</dbReference>
<name>A0A1A8P780_9TELE</name>
<sequence length="73" mass="8224">IIIIIIINSPVKLILQSITYIHILSADCNVSVMFCVLVVSSPLLVPLMCPLIFCAPLLVPSFFRFTFSHFTYH</sequence>
<keyword evidence="1" id="KW-0472">Membrane</keyword>
<keyword evidence="1" id="KW-1133">Transmembrane helix</keyword>
<feature type="transmembrane region" description="Helical" evidence="1">
    <location>
        <begin position="45"/>
        <end position="67"/>
    </location>
</feature>
<protein>
    <submittedName>
        <fullName evidence="2">Uncharacterized protein</fullName>
    </submittedName>
</protein>
<evidence type="ECO:0000313" key="2">
    <source>
        <dbReference type="EMBL" id="SBR77131.1"/>
    </source>
</evidence>
<dbReference type="AlphaFoldDB" id="A0A1A8P780"/>
<feature type="non-terminal residue" evidence="2">
    <location>
        <position position="73"/>
    </location>
</feature>
<reference evidence="2" key="1">
    <citation type="submission" date="2016-05" db="EMBL/GenBank/DDBJ databases">
        <authorList>
            <person name="Lavstsen T."/>
            <person name="Jespersen J.S."/>
        </authorList>
    </citation>
    <scope>NUCLEOTIDE SEQUENCE</scope>
    <source>
        <tissue evidence="2">Brain</tissue>
    </source>
</reference>
<keyword evidence="1" id="KW-0812">Transmembrane</keyword>